<dbReference type="InParanoid" id="E8N3Q7"/>
<dbReference type="PANTHER" id="PTHR38342">
    <property type="entry name" value="SLR5037 PROTEIN"/>
    <property type="match status" value="1"/>
</dbReference>
<dbReference type="SUPFAM" id="SSF103247">
    <property type="entry name" value="TT1751-like"/>
    <property type="match status" value="1"/>
</dbReference>
<reference evidence="3 4" key="1">
    <citation type="submission" date="2010-12" db="EMBL/GenBank/DDBJ databases">
        <title>Whole genome sequence of Anaerolinea thermophila UNI-1.</title>
        <authorList>
            <person name="Narita-Yamada S."/>
            <person name="Kishi E."/>
            <person name="Watanabe Y."/>
            <person name="Takasaki K."/>
            <person name="Ankai A."/>
            <person name="Oguchi A."/>
            <person name="Fukui S."/>
            <person name="Takahashi M."/>
            <person name="Yashiro I."/>
            <person name="Hosoyama A."/>
            <person name="Sekiguchi Y."/>
            <person name="Hanada S."/>
            <person name="Fujita N."/>
        </authorList>
    </citation>
    <scope>NUCLEOTIDE SEQUENCE [LARGE SCALE GENOMIC DNA]</scope>
    <source>
        <strain evidence="4">DSM 14523 / JCM 11388 / NBRC 100420 / UNI-1</strain>
    </source>
</reference>
<dbReference type="Pfam" id="PF03625">
    <property type="entry name" value="DUF302"/>
    <property type="match status" value="1"/>
</dbReference>
<evidence type="ECO:0000256" key="1">
    <source>
        <dbReference type="SAM" id="MobiDB-lite"/>
    </source>
</evidence>
<dbReference type="HOGENOM" id="CLU_126998_1_1_0"/>
<dbReference type="eggNOG" id="COG3439">
    <property type="taxonomic scope" value="Bacteria"/>
</dbReference>
<organism evidence="3 4">
    <name type="scientific">Anaerolinea thermophila (strain DSM 14523 / JCM 11388 / NBRC 100420 / UNI-1)</name>
    <dbReference type="NCBI Taxonomy" id="926569"/>
    <lineage>
        <taxon>Bacteria</taxon>
        <taxon>Bacillati</taxon>
        <taxon>Chloroflexota</taxon>
        <taxon>Anaerolineae</taxon>
        <taxon>Anaerolineales</taxon>
        <taxon>Anaerolineaceae</taxon>
        <taxon>Anaerolinea</taxon>
    </lineage>
</organism>
<dbReference type="RefSeq" id="WP_013559461.1">
    <property type="nucleotide sequence ID" value="NC_014960.1"/>
</dbReference>
<dbReference type="InterPro" id="IPR035923">
    <property type="entry name" value="TT1751-like_sf"/>
</dbReference>
<evidence type="ECO:0000313" key="4">
    <source>
        <dbReference type="Proteomes" id="UP000008922"/>
    </source>
</evidence>
<dbReference type="STRING" id="926569.ANT_10370"/>
<name>E8N3Q7_ANATU</name>
<dbReference type="KEGG" id="atm:ANT_10370"/>
<dbReference type="Proteomes" id="UP000008922">
    <property type="component" value="Chromosome"/>
</dbReference>
<dbReference type="Gene3D" id="3.30.310.70">
    <property type="entry name" value="TT1751-like domain"/>
    <property type="match status" value="1"/>
</dbReference>
<feature type="domain" description="DUF302" evidence="2">
    <location>
        <begin position="37"/>
        <end position="99"/>
    </location>
</feature>
<feature type="region of interest" description="Disordered" evidence="1">
    <location>
        <begin position="135"/>
        <end position="154"/>
    </location>
</feature>
<feature type="compositionally biased region" description="Basic and acidic residues" evidence="1">
    <location>
        <begin position="140"/>
        <end position="154"/>
    </location>
</feature>
<gene>
    <name evidence="3" type="ordered locus">ANT_10370</name>
</gene>
<dbReference type="AlphaFoldDB" id="E8N3Q7"/>
<evidence type="ECO:0000313" key="3">
    <source>
        <dbReference type="EMBL" id="BAJ63071.1"/>
    </source>
</evidence>
<dbReference type="PANTHER" id="PTHR38342:SF1">
    <property type="entry name" value="SLR5037 PROTEIN"/>
    <property type="match status" value="1"/>
</dbReference>
<accession>E8N3Q7</accession>
<keyword evidence="4" id="KW-1185">Reference proteome</keyword>
<dbReference type="EMBL" id="AP012029">
    <property type="protein sequence ID" value="BAJ63071.1"/>
    <property type="molecule type" value="Genomic_DNA"/>
</dbReference>
<dbReference type="InterPro" id="IPR005180">
    <property type="entry name" value="DUF302"/>
</dbReference>
<evidence type="ECO:0000259" key="2">
    <source>
        <dbReference type="Pfam" id="PF03625"/>
    </source>
</evidence>
<proteinExistence type="predicted"/>
<protein>
    <recommendedName>
        <fullName evidence="2">DUF302 domain-containing protein</fullName>
    </recommendedName>
</protein>
<dbReference type="OrthoDB" id="9791067at2"/>
<dbReference type="CDD" id="cd14797">
    <property type="entry name" value="DUF302"/>
    <property type="match status" value="1"/>
</dbReference>
<sequence>MTPENPFEVVLFLSYPQALEIVSRVLKEEGFGVVTHIDVSATLKKKMNVDFRPYSILGAYNPPIVHRALQHDPRIGLMLPCNISVESLGDRVVVRFADPLEIVSCNALEDNIAREIAEEIQQVLLRVAQRLREGNYTPNDPEKGWKRLHSETLE</sequence>